<keyword evidence="2" id="KW-1185">Reference proteome</keyword>
<dbReference type="RefSeq" id="WP_080062685.1">
    <property type="nucleotide sequence ID" value="NZ_MZGX01000001.1"/>
</dbReference>
<dbReference type="EMBL" id="MZGX01000001">
    <property type="protein sequence ID" value="OPX46368.1"/>
    <property type="molecule type" value="Genomic_DNA"/>
</dbReference>
<dbReference type="OrthoDB" id="9975225at2"/>
<gene>
    <name evidence="1" type="ORF">CLHUN_01840</name>
</gene>
<evidence type="ECO:0000313" key="1">
    <source>
        <dbReference type="EMBL" id="OPX46368.1"/>
    </source>
</evidence>
<dbReference type="STRING" id="48256.CLHUN_01840"/>
<evidence type="ECO:0000313" key="2">
    <source>
        <dbReference type="Proteomes" id="UP000191554"/>
    </source>
</evidence>
<dbReference type="AlphaFoldDB" id="A0A1V4SR49"/>
<accession>A0A1V4SR49</accession>
<comment type="caution">
    <text evidence="1">The sequence shown here is derived from an EMBL/GenBank/DDBJ whole genome shotgun (WGS) entry which is preliminary data.</text>
</comment>
<proteinExistence type="predicted"/>
<dbReference type="Proteomes" id="UP000191554">
    <property type="component" value="Unassembled WGS sequence"/>
</dbReference>
<protein>
    <submittedName>
        <fullName evidence="1">Uncharacterized protein</fullName>
    </submittedName>
</protein>
<organism evidence="1 2">
    <name type="scientific">Ruminiclostridium hungatei</name>
    <name type="common">Clostridium hungatei</name>
    <dbReference type="NCBI Taxonomy" id="48256"/>
    <lineage>
        <taxon>Bacteria</taxon>
        <taxon>Bacillati</taxon>
        <taxon>Bacillota</taxon>
        <taxon>Clostridia</taxon>
        <taxon>Eubacteriales</taxon>
        <taxon>Oscillospiraceae</taxon>
        <taxon>Ruminiclostridium</taxon>
    </lineage>
</organism>
<name>A0A1V4SR49_RUMHU</name>
<reference evidence="1 2" key="1">
    <citation type="submission" date="2017-03" db="EMBL/GenBank/DDBJ databases">
        <title>Genome sequence of Clostridium hungatei DSM 14427.</title>
        <authorList>
            <person name="Poehlein A."/>
            <person name="Daniel R."/>
        </authorList>
    </citation>
    <scope>NUCLEOTIDE SEQUENCE [LARGE SCALE GENOMIC DNA]</scope>
    <source>
        <strain evidence="1 2">DSM 14427</strain>
    </source>
</reference>
<sequence length="73" mass="8254">MREMSLEMVRSNRARKCRKCGAMIPAKQFSQKITKKQTGAISRTETYYTCINCPEKNEIKAGSSVLHKPTGET</sequence>